<evidence type="ECO:0000256" key="4">
    <source>
        <dbReference type="ARBA" id="ARBA00022845"/>
    </source>
</evidence>
<dbReference type="SUPFAM" id="SSF56808">
    <property type="entry name" value="Ribosomal protein L1"/>
    <property type="match status" value="1"/>
</dbReference>
<dbReference type="EMBL" id="VBOU01000047">
    <property type="protein sequence ID" value="TMQ54952.1"/>
    <property type="molecule type" value="Genomic_DNA"/>
</dbReference>
<dbReference type="GO" id="GO:0003735">
    <property type="term" value="F:structural constituent of ribosome"/>
    <property type="evidence" value="ECO:0007669"/>
    <property type="project" value="InterPro"/>
</dbReference>
<dbReference type="GO" id="GO:0006417">
    <property type="term" value="P:regulation of translation"/>
    <property type="evidence" value="ECO:0007669"/>
    <property type="project" value="UniProtKB-KW"/>
</dbReference>
<evidence type="ECO:0000256" key="10">
    <source>
        <dbReference type="RuleBase" id="RU000659"/>
    </source>
</evidence>
<dbReference type="HAMAP" id="MF_01318_B">
    <property type="entry name" value="Ribosomal_uL1_B"/>
    <property type="match status" value="1"/>
</dbReference>
<dbReference type="PANTHER" id="PTHR36427">
    <property type="entry name" value="54S RIBOSOMAL PROTEIN L1, MITOCHONDRIAL"/>
    <property type="match status" value="1"/>
</dbReference>
<dbReference type="AlphaFoldDB" id="A0A538SU75"/>
<dbReference type="InterPro" id="IPR023674">
    <property type="entry name" value="Ribosomal_uL1-like"/>
</dbReference>
<reference evidence="11 12" key="1">
    <citation type="journal article" date="2019" name="Nat. Microbiol.">
        <title>Mediterranean grassland soil C-N compound turnover is dependent on rainfall and depth, and is mediated by genomically divergent microorganisms.</title>
        <authorList>
            <person name="Diamond S."/>
            <person name="Andeer P.F."/>
            <person name="Li Z."/>
            <person name="Crits-Christoph A."/>
            <person name="Burstein D."/>
            <person name="Anantharaman K."/>
            <person name="Lane K.R."/>
            <person name="Thomas B.C."/>
            <person name="Pan C."/>
            <person name="Northen T.R."/>
            <person name="Banfield J.F."/>
        </authorList>
    </citation>
    <scope>NUCLEOTIDE SEQUENCE [LARGE SCALE GENOMIC DNA]</scope>
    <source>
        <strain evidence="11">WS_4</strain>
    </source>
</reference>
<evidence type="ECO:0000256" key="7">
    <source>
        <dbReference type="ARBA" id="ARBA00023274"/>
    </source>
</evidence>
<dbReference type="PROSITE" id="PS01199">
    <property type="entry name" value="RIBOSOMAL_L1"/>
    <property type="match status" value="1"/>
</dbReference>
<dbReference type="PANTHER" id="PTHR36427:SF3">
    <property type="entry name" value="LARGE RIBOSOMAL SUBUNIT PROTEIN UL1M"/>
    <property type="match status" value="1"/>
</dbReference>
<dbReference type="FunFam" id="3.40.50.790:FF:000001">
    <property type="entry name" value="50S ribosomal protein L1"/>
    <property type="match status" value="1"/>
</dbReference>
<evidence type="ECO:0000256" key="5">
    <source>
        <dbReference type="ARBA" id="ARBA00022884"/>
    </source>
</evidence>
<keyword evidence="7 9" id="KW-0687">Ribonucleoprotein</keyword>
<dbReference type="GO" id="GO:0019843">
    <property type="term" value="F:rRNA binding"/>
    <property type="evidence" value="ECO:0007669"/>
    <property type="project" value="UniProtKB-UniRule"/>
</dbReference>
<evidence type="ECO:0000256" key="3">
    <source>
        <dbReference type="ARBA" id="ARBA00022730"/>
    </source>
</evidence>
<dbReference type="InterPro" id="IPR023673">
    <property type="entry name" value="Ribosomal_uL1_CS"/>
</dbReference>
<organism evidence="11 12">
    <name type="scientific">Eiseniibacteriota bacterium</name>
    <dbReference type="NCBI Taxonomy" id="2212470"/>
    <lineage>
        <taxon>Bacteria</taxon>
        <taxon>Candidatus Eiseniibacteriota</taxon>
    </lineage>
</organism>
<dbReference type="GO" id="GO:0006412">
    <property type="term" value="P:translation"/>
    <property type="evidence" value="ECO:0007669"/>
    <property type="project" value="UniProtKB-UniRule"/>
</dbReference>
<dbReference type="PIRSF" id="PIRSF002155">
    <property type="entry name" value="Ribosomal_L1"/>
    <property type="match status" value="1"/>
</dbReference>
<dbReference type="NCBIfam" id="TIGR01169">
    <property type="entry name" value="rplA_bact"/>
    <property type="match status" value="1"/>
</dbReference>
<evidence type="ECO:0000256" key="8">
    <source>
        <dbReference type="ARBA" id="ARBA00035241"/>
    </source>
</evidence>
<dbReference type="InterPro" id="IPR016095">
    <property type="entry name" value="Ribosomal_uL1_3-a/b-sand"/>
</dbReference>
<dbReference type="InterPro" id="IPR002143">
    <property type="entry name" value="Ribosomal_uL1"/>
</dbReference>
<evidence type="ECO:0000256" key="9">
    <source>
        <dbReference type="HAMAP-Rule" id="MF_01318"/>
    </source>
</evidence>
<evidence type="ECO:0000313" key="12">
    <source>
        <dbReference type="Proteomes" id="UP000319829"/>
    </source>
</evidence>
<comment type="similarity">
    <text evidence="1 9 10">Belongs to the universal ribosomal protein uL1 family.</text>
</comment>
<comment type="function">
    <text evidence="9">Binds directly to 23S rRNA. The L1 stalk is quite mobile in the ribosome, and is involved in E site tRNA release.</text>
</comment>
<evidence type="ECO:0000256" key="1">
    <source>
        <dbReference type="ARBA" id="ARBA00010531"/>
    </source>
</evidence>
<dbReference type="CDD" id="cd00403">
    <property type="entry name" value="Ribosomal_L1"/>
    <property type="match status" value="1"/>
</dbReference>
<dbReference type="InterPro" id="IPR028364">
    <property type="entry name" value="Ribosomal_uL1/biogenesis"/>
</dbReference>
<dbReference type="GO" id="GO:0000049">
    <property type="term" value="F:tRNA binding"/>
    <property type="evidence" value="ECO:0007669"/>
    <property type="project" value="UniProtKB-KW"/>
</dbReference>
<keyword evidence="5 9" id="KW-0694">RNA-binding</keyword>
<dbReference type="InterPro" id="IPR005878">
    <property type="entry name" value="Ribosom_uL1_bac-type"/>
</dbReference>
<dbReference type="Gene3D" id="3.30.190.20">
    <property type="match status" value="1"/>
</dbReference>
<comment type="subunit">
    <text evidence="9">Part of the 50S ribosomal subunit.</text>
</comment>
<gene>
    <name evidence="9" type="primary">rplA</name>
    <name evidence="11" type="ORF">E6K74_04625</name>
</gene>
<dbReference type="Proteomes" id="UP000319829">
    <property type="component" value="Unassembled WGS sequence"/>
</dbReference>
<sequence length="236" mass="25554">MKTGKRYRNAATTAKVEEGKVQNLTDAIERLKATATAKFDETIEVAMRLGVDPRHAEQLVRGSIVLPHGTGKKVRVLVLTKGDKEREAREAGADHVGSDEWIKKLNEGWLDVDSIIATPDMMGEVGKLGRVLGPRGLMPNPRSGTVTFDVAKAVRDVKGGKIEYRVDKAGNLHAPVGKASFGKEQLLANVETLLREVVRTRPPAAKGQYIRSVTLSSTMGPPVRLDPATVQAAFKA</sequence>
<accession>A0A538SU75</accession>
<comment type="function">
    <text evidence="9">Protein L1 is also a translational repressor protein, it controls the translation of the L11 operon by binding to its mRNA.</text>
</comment>
<evidence type="ECO:0000256" key="6">
    <source>
        <dbReference type="ARBA" id="ARBA00022980"/>
    </source>
</evidence>
<dbReference type="Pfam" id="PF00687">
    <property type="entry name" value="Ribosomal_L1"/>
    <property type="match status" value="1"/>
</dbReference>
<dbReference type="GO" id="GO:0015934">
    <property type="term" value="C:large ribosomal subunit"/>
    <property type="evidence" value="ECO:0007669"/>
    <property type="project" value="InterPro"/>
</dbReference>
<keyword evidence="4 9" id="KW-0810">Translation regulation</keyword>
<evidence type="ECO:0000256" key="2">
    <source>
        <dbReference type="ARBA" id="ARBA00022491"/>
    </source>
</evidence>
<protein>
    <recommendedName>
        <fullName evidence="8 9">Large ribosomal subunit protein uL1</fullName>
    </recommendedName>
</protein>
<keyword evidence="6 9" id="KW-0689">Ribosomal protein</keyword>
<proteinExistence type="inferred from homology"/>
<evidence type="ECO:0000313" key="11">
    <source>
        <dbReference type="EMBL" id="TMQ54952.1"/>
    </source>
</evidence>
<dbReference type="Gene3D" id="3.40.50.790">
    <property type="match status" value="1"/>
</dbReference>
<keyword evidence="9" id="KW-0820">tRNA-binding</keyword>
<keyword evidence="2 9" id="KW-0678">Repressor</keyword>
<name>A0A538SU75_UNCEI</name>
<keyword evidence="3 9" id="KW-0699">rRNA-binding</keyword>
<comment type="caution">
    <text evidence="11">The sequence shown here is derived from an EMBL/GenBank/DDBJ whole genome shotgun (WGS) entry which is preliminary data.</text>
</comment>